<sequence length="102" mass="11278">MLHASSPTTYLVVSRRFRLRSCGTASMHSTTNRLSQEYRSWSSSLLPSKLLASPTLSGVCECHASQYVSIARSPCALEPCHTSFWGLPKRCKCNRGRQQAAS</sequence>
<evidence type="ECO:0000313" key="1">
    <source>
        <dbReference type="EnsemblMetazoa" id="AMEC005940-PA"/>
    </source>
</evidence>
<accession>A0A182TPC0</accession>
<reference evidence="1" key="2">
    <citation type="submission" date="2020-05" db="UniProtKB">
        <authorList>
            <consortium name="EnsemblMetazoa"/>
        </authorList>
    </citation>
    <scope>IDENTIFICATION</scope>
    <source>
        <strain evidence="1">CM1001059</strain>
    </source>
</reference>
<proteinExistence type="predicted"/>
<name>A0A182TPC0_9DIPT</name>
<dbReference type="AlphaFoldDB" id="A0A182TPC0"/>
<dbReference type="VEuPathDB" id="VectorBase:AMEC005940"/>
<organism evidence="1 2">
    <name type="scientific">Anopheles melas</name>
    <dbReference type="NCBI Taxonomy" id="34690"/>
    <lineage>
        <taxon>Eukaryota</taxon>
        <taxon>Metazoa</taxon>
        <taxon>Ecdysozoa</taxon>
        <taxon>Arthropoda</taxon>
        <taxon>Hexapoda</taxon>
        <taxon>Insecta</taxon>
        <taxon>Pterygota</taxon>
        <taxon>Neoptera</taxon>
        <taxon>Endopterygota</taxon>
        <taxon>Diptera</taxon>
        <taxon>Nematocera</taxon>
        <taxon>Culicoidea</taxon>
        <taxon>Culicidae</taxon>
        <taxon>Anophelinae</taxon>
        <taxon>Anopheles</taxon>
    </lineage>
</organism>
<dbReference type="EnsemblMetazoa" id="AMEC005940-RA">
    <property type="protein sequence ID" value="AMEC005940-PA"/>
    <property type="gene ID" value="AMEC005940"/>
</dbReference>
<protein>
    <submittedName>
        <fullName evidence="1">Uncharacterized protein</fullName>
    </submittedName>
</protein>
<keyword evidence="2" id="KW-1185">Reference proteome</keyword>
<reference evidence="2" key="1">
    <citation type="submission" date="2014-01" db="EMBL/GenBank/DDBJ databases">
        <title>The Genome Sequence of Anopheles melas CM1001059_A (V2).</title>
        <authorList>
            <consortium name="The Broad Institute Genomics Platform"/>
            <person name="Neafsey D.E."/>
            <person name="Besansky N."/>
            <person name="Howell P."/>
            <person name="Walton C."/>
            <person name="Young S.K."/>
            <person name="Zeng Q."/>
            <person name="Gargeya S."/>
            <person name="Fitzgerald M."/>
            <person name="Haas B."/>
            <person name="Abouelleil A."/>
            <person name="Allen A.W."/>
            <person name="Alvarado L."/>
            <person name="Arachchi H.M."/>
            <person name="Berlin A.M."/>
            <person name="Chapman S.B."/>
            <person name="Gainer-Dewar J."/>
            <person name="Goldberg J."/>
            <person name="Griggs A."/>
            <person name="Gujja S."/>
            <person name="Hansen M."/>
            <person name="Howarth C."/>
            <person name="Imamovic A."/>
            <person name="Ireland A."/>
            <person name="Larimer J."/>
            <person name="McCowan C."/>
            <person name="Murphy C."/>
            <person name="Pearson M."/>
            <person name="Poon T.W."/>
            <person name="Priest M."/>
            <person name="Roberts A."/>
            <person name="Saif S."/>
            <person name="Shea T."/>
            <person name="Sisk P."/>
            <person name="Sykes S."/>
            <person name="Wortman J."/>
            <person name="Nusbaum C."/>
            <person name="Birren B."/>
        </authorList>
    </citation>
    <scope>NUCLEOTIDE SEQUENCE [LARGE SCALE GENOMIC DNA]</scope>
    <source>
        <strain evidence="2">CM1001059</strain>
    </source>
</reference>
<evidence type="ECO:0000313" key="2">
    <source>
        <dbReference type="Proteomes" id="UP000075902"/>
    </source>
</evidence>
<dbReference type="Proteomes" id="UP000075902">
    <property type="component" value="Unassembled WGS sequence"/>
</dbReference>